<dbReference type="CDD" id="cd02120">
    <property type="entry name" value="PA_subtilisin_like"/>
    <property type="match status" value="1"/>
</dbReference>
<evidence type="ECO:0000313" key="16">
    <source>
        <dbReference type="Proteomes" id="UP001291623"/>
    </source>
</evidence>
<dbReference type="PANTHER" id="PTHR10795">
    <property type="entry name" value="PROPROTEIN CONVERTASE SUBTILISIN/KEXIN"/>
    <property type="match status" value="1"/>
</dbReference>
<dbReference type="GO" id="GO:0006508">
    <property type="term" value="P:proteolysis"/>
    <property type="evidence" value="ECO:0007669"/>
    <property type="project" value="UniProtKB-KW"/>
</dbReference>
<evidence type="ECO:0000256" key="2">
    <source>
        <dbReference type="ARBA" id="ARBA00011073"/>
    </source>
</evidence>
<feature type="domain" description="Inhibitor I9" evidence="13">
    <location>
        <begin position="28"/>
        <end position="117"/>
    </location>
</feature>
<keyword evidence="3" id="KW-0964">Secreted</keyword>
<dbReference type="Gene3D" id="3.40.50.200">
    <property type="entry name" value="Peptidase S8/S53 domain"/>
    <property type="match status" value="1"/>
</dbReference>
<reference evidence="15" key="1">
    <citation type="submission" date="2023-12" db="EMBL/GenBank/DDBJ databases">
        <title>Genome assembly of Anisodus tanguticus.</title>
        <authorList>
            <person name="Wang Y.-J."/>
        </authorList>
    </citation>
    <scope>NUCLEOTIDE SEQUENCE</scope>
    <source>
        <strain evidence="15">KB-2021</strain>
        <tissue evidence="15">Leaf</tissue>
    </source>
</reference>
<evidence type="ECO:0000259" key="12">
    <source>
        <dbReference type="Pfam" id="PF00082"/>
    </source>
</evidence>
<keyword evidence="5 11" id="KW-0732">Signal</keyword>
<feature type="active site" description="Charge relay system" evidence="9 10">
    <location>
        <position position="538"/>
    </location>
</feature>
<proteinExistence type="inferred from homology"/>
<sequence length="769" mass="82595">MANPSNMYLCFFAILILLLPSTMAQSETYIIHMDSSAMPKVFSSRYAWYLATLASVLDSSSLGSTSSRNSLASSKLIYAYTDAIHGFSASLSPSEHEAIKNSPGYVSSVKDMTVKLHTSHTSYFLGLDSISGAWPKSDYGKGVIIGVVDSGVWPESKSYNDDGMSQVPSKWKGACISGTQFNSSLCNKKLIGARYFNKGLLAKVKNFTIAMNSARDTDGHGTHTSSTTAGNLVEGASYFGYGPGATIGVAPKAHLAVYKAFWDGFAVPSDILAALDQAIMDRVDVLSMSFGYSSPTPLYTDTSAIASFSAMEKGIFVSASAGNSGPDSQSLSNEAPWILTVAASTVNRDLIRKLTLGNGVSINGLSLYPGNSSSSDTFIVFLKTCLDKKEFQNVTDKFVVCLEKNASIEDQVDNVRHSKAAGGIFITNDIVTHLERYFKTEFPAVFLNFQDGDEVLKYINCSSMPKARIGLQGTLIGVKSAPAVAHFSSRGPSTTCPSILKPDVTAPGDLILASWPPISPVSSEGKLYNNFNIISGTSMSCPHATGVAALLKGAHSEWSPAAIRSAMMTTAYVLDNTQSPIQDIGQENAAATPLAIGAGHIDPNKAIDPGLIYDTTPQDYINLLCALNLTSEQIKTITRSSYTCSSPSLDLNYPSFIGYFNSNSNESDPTRIQEFQRTVTNVGDGVSDYTAMLTPMPGFKVSVVPEKLSFKEKYEKQSYKLRIEGPTLMNDSLVHGSVSWVEKGGKYVVRSPIVATILKVDPFSGHTEY</sequence>
<feature type="signal peptide" evidence="11">
    <location>
        <begin position="1"/>
        <end position="24"/>
    </location>
</feature>
<dbReference type="Gene3D" id="3.30.70.80">
    <property type="entry name" value="Peptidase S8 propeptide/proteinase inhibitor I9"/>
    <property type="match status" value="1"/>
</dbReference>
<feature type="active site" description="Charge relay system" evidence="9 10">
    <location>
        <position position="220"/>
    </location>
</feature>
<dbReference type="InterPro" id="IPR000209">
    <property type="entry name" value="Peptidase_S8/S53_dom"/>
</dbReference>
<keyword evidence="4 10" id="KW-0645">Protease</keyword>
<comment type="similarity">
    <text evidence="2 10">Belongs to the peptidase S8 family.</text>
</comment>
<evidence type="ECO:0000256" key="6">
    <source>
        <dbReference type="ARBA" id="ARBA00022801"/>
    </source>
</evidence>
<evidence type="ECO:0000313" key="15">
    <source>
        <dbReference type="EMBL" id="KAK4361077.1"/>
    </source>
</evidence>
<dbReference type="Gene3D" id="3.50.30.30">
    <property type="match status" value="1"/>
</dbReference>
<dbReference type="PRINTS" id="PR00723">
    <property type="entry name" value="SUBTILISIN"/>
</dbReference>
<dbReference type="Pfam" id="PF00082">
    <property type="entry name" value="Peptidase_S8"/>
    <property type="match status" value="1"/>
</dbReference>
<feature type="chain" id="PRO_5041976289" description="Subtilisin-like protease SBT1.9" evidence="11">
    <location>
        <begin position="25"/>
        <end position="769"/>
    </location>
</feature>
<comment type="caution">
    <text evidence="15">The sequence shown here is derived from an EMBL/GenBank/DDBJ whole genome shotgun (WGS) entry which is preliminary data.</text>
</comment>
<dbReference type="FunFam" id="3.30.70.80:FF:000003">
    <property type="entry name" value="Subtilisin-like protease SBT1.9"/>
    <property type="match status" value="1"/>
</dbReference>
<gene>
    <name evidence="15" type="ORF">RND71_020029</name>
</gene>
<name>A0AAE1S0M1_9SOLA</name>
<keyword evidence="16" id="KW-1185">Reference proteome</keyword>
<dbReference type="InterPro" id="IPR041469">
    <property type="entry name" value="Subtilisin-like_FN3"/>
</dbReference>
<dbReference type="InterPro" id="IPR036852">
    <property type="entry name" value="Peptidase_S8/S53_dom_sf"/>
</dbReference>
<dbReference type="SUPFAM" id="SSF52743">
    <property type="entry name" value="Subtilisin-like"/>
    <property type="match status" value="1"/>
</dbReference>
<keyword evidence="8" id="KW-0325">Glycoprotein</keyword>
<dbReference type="InterPro" id="IPR015500">
    <property type="entry name" value="Peptidase_S8_subtilisin-rel"/>
</dbReference>
<dbReference type="PROSITE" id="PS00138">
    <property type="entry name" value="SUBTILASE_SER"/>
    <property type="match status" value="1"/>
</dbReference>
<evidence type="ECO:0000256" key="5">
    <source>
        <dbReference type="ARBA" id="ARBA00022729"/>
    </source>
</evidence>
<dbReference type="GO" id="GO:0005576">
    <property type="term" value="C:extracellular region"/>
    <property type="evidence" value="ECO:0007669"/>
    <property type="project" value="UniProtKB-SubCell"/>
</dbReference>
<organism evidence="15 16">
    <name type="scientific">Anisodus tanguticus</name>
    <dbReference type="NCBI Taxonomy" id="243964"/>
    <lineage>
        <taxon>Eukaryota</taxon>
        <taxon>Viridiplantae</taxon>
        <taxon>Streptophyta</taxon>
        <taxon>Embryophyta</taxon>
        <taxon>Tracheophyta</taxon>
        <taxon>Spermatophyta</taxon>
        <taxon>Magnoliopsida</taxon>
        <taxon>eudicotyledons</taxon>
        <taxon>Gunneridae</taxon>
        <taxon>Pentapetalae</taxon>
        <taxon>asterids</taxon>
        <taxon>lamiids</taxon>
        <taxon>Solanales</taxon>
        <taxon>Solanaceae</taxon>
        <taxon>Solanoideae</taxon>
        <taxon>Hyoscyameae</taxon>
        <taxon>Anisodus</taxon>
    </lineage>
</organism>
<dbReference type="Gene3D" id="2.60.40.2310">
    <property type="match status" value="1"/>
</dbReference>
<dbReference type="InterPro" id="IPR037045">
    <property type="entry name" value="S8pro/Inhibitor_I9_sf"/>
</dbReference>
<evidence type="ECO:0000256" key="10">
    <source>
        <dbReference type="PROSITE-ProRule" id="PRU01240"/>
    </source>
</evidence>
<dbReference type="Pfam" id="PF17766">
    <property type="entry name" value="fn3_6"/>
    <property type="match status" value="1"/>
</dbReference>
<evidence type="ECO:0000256" key="1">
    <source>
        <dbReference type="ARBA" id="ARBA00004613"/>
    </source>
</evidence>
<comment type="subcellular location">
    <subcellularLocation>
        <location evidence="1">Secreted</location>
    </subcellularLocation>
</comment>
<dbReference type="AlphaFoldDB" id="A0AAE1S0M1"/>
<dbReference type="PROSITE" id="PS51892">
    <property type="entry name" value="SUBTILASE"/>
    <property type="match status" value="1"/>
</dbReference>
<evidence type="ECO:0000256" key="11">
    <source>
        <dbReference type="SAM" id="SignalP"/>
    </source>
</evidence>
<evidence type="ECO:0000256" key="4">
    <source>
        <dbReference type="ARBA" id="ARBA00022670"/>
    </source>
</evidence>
<feature type="active site" description="Charge relay system" evidence="9 10">
    <location>
        <position position="149"/>
    </location>
</feature>
<accession>A0AAE1S0M1</accession>
<evidence type="ECO:0000256" key="8">
    <source>
        <dbReference type="ARBA" id="ARBA00023180"/>
    </source>
</evidence>
<evidence type="ECO:0008006" key="17">
    <source>
        <dbReference type="Google" id="ProtNLM"/>
    </source>
</evidence>
<evidence type="ECO:0000256" key="9">
    <source>
        <dbReference type="PIRSR" id="PIRSR615500-1"/>
    </source>
</evidence>
<dbReference type="CDD" id="cd04852">
    <property type="entry name" value="Peptidases_S8_3"/>
    <property type="match status" value="1"/>
</dbReference>
<dbReference type="FunFam" id="3.40.50.200:FF:000006">
    <property type="entry name" value="Subtilisin-like protease SBT1.5"/>
    <property type="match status" value="1"/>
</dbReference>
<feature type="domain" description="Subtilisin-like protease fibronectin type-III" evidence="14">
    <location>
        <begin position="650"/>
        <end position="754"/>
    </location>
</feature>
<feature type="domain" description="Peptidase S8/S53" evidence="12">
    <location>
        <begin position="140"/>
        <end position="577"/>
    </location>
</feature>
<dbReference type="Proteomes" id="UP001291623">
    <property type="component" value="Unassembled WGS sequence"/>
</dbReference>
<dbReference type="InterPro" id="IPR045051">
    <property type="entry name" value="SBT"/>
</dbReference>
<keyword evidence="7 10" id="KW-0720">Serine protease</keyword>
<dbReference type="EMBL" id="JAVYJV010000010">
    <property type="protein sequence ID" value="KAK4361077.1"/>
    <property type="molecule type" value="Genomic_DNA"/>
</dbReference>
<dbReference type="InterPro" id="IPR023828">
    <property type="entry name" value="Peptidase_S8_Ser-AS"/>
</dbReference>
<protein>
    <recommendedName>
        <fullName evidence="17">Subtilisin-like protease SBT1.9</fullName>
    </recommendedName>
</protein>
<dbReference type="Pfam" id="PF05922">
    <property type="entry name" value="Inhibitor_I9"/>
    <property type="match status" value="1"/>
</dbReference>
<evidence type="ECO:0000256" key="3">
    <source>
        <dbReference type="ARBA" id="ARBA00022525"/>
    </source>
</evidence>
<keyword evidence="6 10" id="KW-0378">Hydrolase</keyword>
<evidence type="ECO:0000259" key="14">
    <source>
        <dbReference type="Pfam" id="PF17766"/>
    </source>
</evidence>
<dbReference type="GO" id="GO:0004252">
    <property type="term" value="F:serine-type endopeptidase activity"/>
    <property type="evidence" value="ECO:0007669"/>
    <property type="project" value="UniProtKB-UniRule"/>
</dbReference>
<evidence type="ECO:0000256" key="7">
    <source>
        <dbReference type="ARBA" id="ARBA00022825"/>
    </source>
</evidence>
<dbReference type="InterPro" id="IPR010259">
    <property type="entry name" value="S8pro/Inhibitor_I9"/>
</dbReference>
<dbReference type="InterPro" id="IPR034197">
    <property type="entry name" value="Peptidases_S8_3"/>
</dbReference>
<evidence type="ECO:0000259" key="13">
    <source>
        <dbReference type="Pfam" id="PF05922"/>
    </source>
</evidence>